<dbReference type="SUPFAM" id="SSF54236">
    <property type="entry name" value="Ubiquitin-like"/>
    <property type="match status" value="1"/>
</dbReference>
<reference evidence="1" key="2">
    <citation type="journal article" date="2023" name="Science">
        <title>Genomic signatures of disease resistance in endangered staghorn corals.</title>
        <authorList>
            <person name="Vollmer S.V."/>
            <person name="Selwyn J.D."/>
            <person name="Despard B.A."/>
            <person name="Roesel C.L."/>
        </authorList>
    </citation>
    <scope>NUCLEOTIDE SEQUENCE</scope>
    <source>
        <strain evidence="1">K2</strain>
    </source>
</reference>
<dbReference type="AlphaFoldDB" id="A0AAD9V4D0"/>
<dbReference type="Pfam" id="PF12796">
    <property type="entry name" value="Ank_2"/>
    <property type="match status" value="1"/>
</dbReference>
<reference evidence="1" key="1">
    <citation type="journal article" date="2023" name="G3 (Bethesda)">
        <title>Whole genome assembly and annotation of the endangered Caribbean coral Acropora cervicornis.</title>
        <authorList>
            <person name="Selwyn J.D."/>
            <person name="Vollmer S.V."/>
        </authorList>
    </citation>
    <scope>NUCLEOTIDE SEQUENCE</scope>
    <source>
        <strain evidence="1">K2</strain>
    </source>
</reference>
<dbReference type="SUPFAM" id="SSF48403">
    <property type="entry name" value="Ankyrin repeat"/>
    <property type="match status" value="1"/>
</dbReference>
<gene>
    <name evidence="1" type="ORF">P5673_017279</name>
</gene>
<name>A0AAD9V4D0_ACRCE</name>
<dbReference type="InterPro" id="IPR029071">
    <property type="entry name" value="Ubiquitin-like_domsf"/>
</dbReference>
<evidence type="ECO:0000313" key="2">
    <source>
        <dbReference type="Proteomes" id="UP001249851"/>
    </source>
</evidence>
<organism evidence="1 2">
    <name type="scientific">Acropora cervicornis</name>
    <name type="common">Staghorn coral</name>
    <dbReference type="NCBI Taxonomy" id="6130"/>
    <lineage>
        <taxon>Eukaryota</taxon>
        <taxon>Metazoa</taxon>
        <taxon>Cnidaria</taxon>
        <taxon>Anthozoa</taxon>
        <taxon>Hexacorallia</taxon>
        <taxon>Scleractinia</taxon>
        <taxon>Astrocoeniina</taxon>
        <taxon>Acroporidae</taxon>
        <taxon>Acropora</taxon>
    </lineage>
</organism>
<comment type="caution">
    <text evidence="1">The sequence shown here is derived from an EMBL/GenBank/DDBJ whole genome shotgun (WGS) entry which is preliminary data.</text>
</comment>
<accession>A0AAD9V4D0</accession>
<keyword evidence="2" id="KW-1185">Reference proteome</keyword>
<dbReference type="EMBL" id="JARQWQ010000037">
    <property type="protein sequence ID" value="KAK2560285.1"/>
    <property type="molecule type" value="Genomic_DNA"/>
</dbReference>
<protein>
    <submittedName>
        <fullName evidence="1">Ankyrin repeat domain-containing protein 60</fullName>
    </submittedName>
</protein>
<proteinExistence type="predicted"/>
<dbReference type="Proteomes" id="UP001249851">
    <property type="component" value="Unassembled WGS sequence"/>
</dbReference>
<dbReference type="SMART" id="SM00248">
    <property type="entry name" value="ANK"/>
    <property type="match status" value="2"/>
</dbReference>
<dbReference type="InterPro" id="IPR036770">
    <property type="entry name" value="Ankyrin_rpt-contain_sf"/>
</dbReference>
<dbReference type="PANTHER" id="PTHR22677">
    <property type="entry name" value="ANKYRIN REPEAT DOMAIN-CONTAINING PROTEIN 60"/>
    <property type="match status" value="1"/>
</dbReference>
<evidence type="ECO:0000313" key="1">
    <source>
        <dbReference type="EMBL" id="KAK2560285.1"/>
    </source>
</evidence>
<dbReference type="PANTHER" id="PTHR22677:SF4">
    <property type="entry name" value="USHER SYNDROME TYPE-1G PROTEIN-LIKE PROTEIN"/>
    <property type="match status" value="1"/>
</dbReference>
<dbReference type="Gene3D" id="1.25.40.20">
    <property type="entry name" value="Ankyrin repeat-containing domain"/>
    <property type="match status" value="1"/>
</dbReference>
<dbReference type="InterPro" id="IPR002110">
    <property type="entry name" value="Ankyrin_rpt"/>
</dbReference>
<dbReference type="InterPro" id="IPR039323">
    <property type="entry name" value="ANKRD_45/46/60"/>
</dbReference>
<sequence length="283" mass="32529">MVRQHISDRQRSFTVKVVLPFDEKIEISDVCPSMSVLDFKDRLELATGIPRHLHRLTYLDDLDMDNRKNLSFFHVVPNATFRIKLWPQWVSLIKAAYYGDVDGVMKSNIRQVIGGRGFFLKRAFNDRGYVALFIASYRGHANIVSKLMALGINACRKMPSGRSAIQVAIFNKRINCVNALVGKSRGISDDENGENCVRRSTIFNISQQLGRKDGWRMLVTQLQERLGRRDCDDPMKGLVPLREFQKFDSAFPAYLKGSLGRVYLCNVLQAEPFRPRRFPKPWK</sequence>